<dbReference type="Gene3D" id="3.90.1150.10">
    <property type="entry name" value="Aspartate Aminotransferase, domain 1"/>
    <property type="match status" value="1"/>
</dbReference>
<dbReference type="InterPro" id="IPR015422">
    <property type="entry name" value="PyrdxlP-dep_Trfase_small"/>
</dbReference>
<feature type="modified residue" description="N6-(pyridoxal phosphate)lysine" evidence="4">
    <location>
        <position position="204"/>
    </location>
</feature>
<evidence type="ECO:0000313" key="7">
    <source>
        <dbReference type="Proteomes" id="UP000199152"/>
    </source>
</evidence>
<dbReference type="Gene3D" id="3.40.640.10">
    <property type="entry name" value="Type I PLP-dependent aspartate aminotransferase-like (Major domain)"/>
    <property type="match status" value="1"/>
</dbReference>
<evidence type="ECO:0000256" key="4">
    <source>
        <dbReference type="PIRSR" id="PIRSR000390-2"/>
    </source>
</evidence>
<sequence>MKSTPLQQQGAALRSPPTGAIPFADLSAMTQEVREEVDASFAQVLDTGRFIGGAAVARFEDQWAAYCGTTHAVAVANGTDAIQLVLRAMGIGPGDEVVVPTNTFVATAEAVVLAGAVPRFADVSPDTLLLTPATLEAALTPRTRAVIVVHLYGQMADMQAISGVAAAAGLALVEDAAQAHGGSWEGRPAGSWGRAGCFSFYPGKNLGAFGDAGAVVTDDADLADHIRSMRNHGRSDGSHHDHPVLGTNSRMDALQAVVLSAKLPRLDAWIAARRAAAARYEALLAGGPVRLVGRACGAGHAYHLLVARVPDRDRVRRDLAGAGVETGLHYPTPCHLMAPYRRYGAEPLPVAEHSAGQILSLPLFPHMTHDQVTAVCARLRELVPAEASSDVA</sequence>
<dbReference type="GO" id="GO:0000271">
    <property type="term" value="P:polysaccharide biosynthetic process"/>
    <property type="evidence" value="ECO:0007669"/>
    <property type="project" value="TreeGrafter"/>
</dbReference>
<dbReference type="FunCoup" id="A0A1I4LBH2">
    <property type="interactions" value="8"/>
</dbReference>
<evidence type="ECO:0000256" key="5">
    <source>
        <dbReference type="RuleBase" id="RU004508"/>
    </source>
</evidence>
<dbReference type="PIRSF" id="PIRSF000390">
    <property type="entry name" value="PLP_StrS"/>
    <property type="match status" value="1"/>
</dbReference>
<dbReference type="InterPro" id="IPR000653">
    <property type="entry name" value="DegT/StrS_aminotransferase"/>
</dbReference>
<dbReference type="PANTHER" id="PTHR30244">
    <property type="entry name" value="TRANSAMINASE"/>
    <property type="match status" value="1"/>
</dbReference>
<name>A0A1I4LBH2_9ACTN</name>
<dbReference type="InParanoid" id="A0A1I4LBH2"/>
<dbReference type="InterPro" id="IPR015424">
    <property type="entry name" value="PyrdxlP-dep_Trfase"/>
</dbReference>
<dbReference type="InterPro" id="IPR015421">
    <property type="entry name" value="PyrdxlP-dep_Trfase_major"/>
</dbReference>
<keyword evidence="1 4" id="KW-0663">Pyridoxal phosphate</keyword>
<organism evidence="6 7">
    <name type="scientific">Geodermatophilus ruber</name>
    <dbReference type="NCBI Taxonomy" id="504800"/>
    <lineage>
        <taxon>Bacteria</taxon>
        <taxon>Bacillati</taxon>
        <taxon>Actinomycetota</taxon>
        <taxon>Actinomycetes</taxon>
        <taxon>Geodermatophilales</taxon>
        <taxon>Geodermatophilaceae</taxon>
        <taxon>Geodermatophilus</taxon>
    </lineage>
</organism>
<dbReference type="STRING" id="504800.SAMN04488085_1217"/>
<reference evidence="6 7" key="1">
    <citation type="submission" date="2016-10" db="EMBL/GenBank/DDBJ databases">
        <authorList>
            <person name="de Groot N.N."/>
        </authorList>
    </citation>
    <scope>NUCLEOTIDE SEQUENCE [LARGE SCALE GENOMIC DNA]</scope>
    <source>
        <strain evidence="6 7">DSM 45317</strain>
    </source>
</reference>
<comment type="similarity">
    <text evidence="2 5">Belongs to the DegT/DnrJ/EryC1 family.</text>
</comment>
<keyword evidence="7" id="KW-1185">Reference proteome</keyword>
<evidence type="ECO:0000256" key="1">
    <source>
        <dbReference type="ARBA" id="ARBA00022898"/>
    </source>
</evidence>
<dbReference type="AlphaFoldDB" id="A0A1I4LBH2"/>
<evidence type="ECO:0000256" key="3">
    <source>
        <dbReference type="PIRSR" id="PIRSR000390-1"/>
    </source>
</evidence>
<dbReference type="GO" id="GO:0030170">
    <property type="term" value="F:pyridoxal phosphate binding"/>
    <property type="evidence" value="ECO:0007669"/>
    <property type="project" value="TreeGrafter"/>
</dbReference>
<dbReference type="EMBL" id="FOSW01000021">
    <property type="protein sequence ID" value="SFL88271.1"/>
    <property type="molecule type" value="Genomic_DNA"/>
</dbReference>
<proteinExistence type="inferred from homology"/>
<dbReference type="Proteomes" id="UP000199152">
    <property type="component" value="Unassembled WGS sequence"/>
</dbReference>
<evidence type="ECO:0000313" key="6">
    <source>
        <dbReference type="EMBL" id="SFL88271.1"/>
    </source>
</evidence>
<dbReference type="PANTHER" id="PTHR30244:SF36">
    <property type="entry name" value="3-OXO-GLUCOSE-6-PHOSPHATE:GLUTAMATE AMINOTRANSFERASE"/>
    <property type="match status" value="1"/>
</dbReference>
<protein>
    <submittedName>
        <fullName evidence="6">dTDP-4-amino-4,6-dideoxygalactose transaminase</fullName>
    </submittedName>
</protein>
<dbReference type="Pfam" id="PF01041">
    <property type="entry name" value="DegT_DnrJ_EryC1"/>
    <property type="match status" value="1"/>
</dbReference>
<evidence type="ECO:0000256" key="2">
    <source>
        <dbReference type="ARBA" id="ARBA00037999"/>
    </source>
</evidence>
<feature type="active site" description="Proton acceptor" evidence="3">
    <location>
        <position position="204"/>
    </location>
</feature>
<accession>A0A1I4LBH2</accession>
<dbReference type="CDD" id="cd00616">
    <property type="entry name" value="AHBA_syn"/>
    <property type="match status" value="1"/>
</dbReference>
<gene>
    <name evidence="6" type="ORF">SAMN04488085_1217</name>
</gene>
<dbReference type="RefSeq" id="WP_177212947.1">
    <property type="nucleotide sequence ID" value="NZ_FOSW01000021.1"/>
</dbReference>
<dbReference type="GO" id="GO:0008483">
    <property type="term" value="F:transaminase activity"/>
    <property type="evidence" value="ECO:0007669"/>
    <property type="project" value="TreeGrafter"/>
</dbReference>
<dbReference type="SUPFAM" id="SSF53383">
    <property type="entry name" value="PLP-dependent transferases"/>
    <property type="match status" value="1"/>
</dbReference>